<protein>
    <recommendedName>
        <fullName evidence="6">Ion-translocating oxidoreductase complex subunit G</fullName>
        <ecNumber evidence="6">7.-.-.-</ecNumber>
    </recommendedName>
    <alternativeName>
        <fullName evidence="6">Rnf electron transport complex subunit G</fullName>
    </alternativeName>
</protein>
<dbReference type="GO" id="GO:0022900">
    <property type="term" value="P:electron transport chain"/>
    <property type="evidence" value="ECO:0007669"/>
    <property type="project" value="UniProtKB-UniRule"/>
</dbReference>
<dbReference type="NCBIfam" id="TIGR01947">
    <property type="entry name" value="rnfG"/>
    <property type="match status" value="1"/>
</dbReference>
<dbReference type="HAMAP" id="MF_00479">
    <property type="entry name" value="RsxG_RnfG"/>
    <property type="match status" value="1"/>
</dbReference>
<keyword evidence="5 6" id="KW-0249">Electron transport</keyword>
<dbReference type="PIRSF" id="PIRSF006091">
    <property type="entry name" value="E_trnsport_RnfG"/>
    <property type="match status" value="1"/>
</dbReference>
<dbReference type="EC" id="7.-.-.-" evidence="6"/>
<evidence type="ECO:0000256" key="7">
    <source>
        <dbReference type="SAM" id="MobiDB-lite"/>
    </source>
</evidence>
<evidence type="ECO:0000256" key="1">
    <source>
        <dbReference type="ARBA" id="ARBA00022448"/>
    </source>
</evidence>
<comment type="similarity">
    <text evidence="6">Belongs to the RnfG family.</text>
</comment>
<accession>A0A2U2B684</accession>
<comment type="cofactor">
    <cofactor evidence="6">
        <name>FMN</name>
        <dbReference type="ChEBI" id="CHEBI:58210"/>
    </cofactor>
</comment>
<dbReference type="Pfam" id="PF04205">
    <property type="entry name" value="FMN_bind"/>
    <property type="match status" value="1"/>
</dbReference>
<dbReference type="GO" id="GO:0010181">
    <property type="term" value="F:FMN binding"/>
    <property type="evidence" value="ECO:0007669"/>
    <property type="project" value="InterPro"/>
</dbReference>
<evidence type="ECO:0000256" key="5">
    <source>
        <dbReference type="ARBA" id="ARBA00022982"/>
    </source>
</evidence>
<keyword evidence="3 6" id="KW-0285">Flavoprotein</keyword>
<feature type="region of interest" description="Disordered" evidence="7">
    <location>
        <begin position="215"/>
        <end position="237"/>
    </location>
</feature>
<keyword evidence="6" id="KW-1278">Translocase</keyword>
<dbReference type="EMBL" id="QEWP01000013">
    <property type="protein sequence ID" value="PWD98565.1"/>
    <property type="molecule type" value="Genomic_DNA"/>
</dbReference>
<keyword evidence="6 8" id="KW-1133">Transmembrane helix</keyword>
<keyword evidence="1 6" id="KW-0813">Transport</keyword>
<sequence>MGKKVSSLSNMALTLIIITMVSGASLGYIYKLTKGPITAAKEKKQQQAIQLVVPDFDNNPTQEMYKIAAEDGDSLKVFPAKKDGEVVGVAIESVSHKGFSGDVKIMVGILPDGSIKNYDVLEHKETPGLGTKMATWFKPSDEEGSGSASGNAFFNWMFGIKSGGSGGNTSIVGVNPEKTDLTVSADGGDIDAITAATISSRAFLDAVQKAWSTYNEKADSYSSATTKTNNTEEGGQQ</sequence>
<evidence type="ECO:0000256" key="3">
    <source>
        <dbReference type="ARBA" id="ARBA00022630"/>
    </source>
</evidence>
<comment type="subunit">
    <text evidence="6">The complex is composed of six subunits: RnfA, RnfB, RnfC, RnfD, RnfE and RnfG.</text>
</comment>
<comment type="subcellular location">
    <subcellularLocation>
        <location evidence="6">Cell membrane</location>
        <topology evidence="6">Single-pass membrane protein</topology>
    </subcellularLocation>
</comment>
<keyword evidence="6" id="KW-1003">Cell membrane</keyword>
<dbReference type="InterPro" id="IPR007329">
    <property type="entry name" value="FMN-bd"/>
</dbReference>
<feature type="modified residue" description="FMN phosphoryl threonine" evidence="6">
    <location>
        <position position="197"/>
    </location>
</feature>
<comment type="function">
    <text evidence="6">Part of a membrane-bound complex that couples electron transfer with translocation of ions across the membrane.</text>
</comment>
<keyword evidence="2 6" id="KW-0597">Phosphoprotein</keyword>
<dbReference type="Proteomes" id="UP000244956">
    <property type="component" value="Unassembled WGS sequence"/>
</dbReference>
<dbReference type="PANTHER" id="PTHR36118">
    <property type="entry name" value="ION-TRANSLOCATING OXIDOREDUCTASE COMPLEX SUBUNIT G"/>
    <property type="match status" value="1"/>
</dbReference>
<name>A0A2U2B684_9BACT</name>
<evidence type="ECO:0000256" key="8">
    <source>
        <dbReference type="SAM" id="Phobius"/>
    </source>
</evidence>
<evidence type="ECO:0000256" key="6">
    <source>
        <dbReference type="HAMAP-Rule" id="MF_00479"/>
    </source>
</evidence>
<evidence type="ECO:0000313" key="10">
    <source>
        <dbReference type="EMBL" id="PWD98565.1"/>
    </source>
</evidence>
<dbReference type="SMART" id="SM00900">
    <property type="entry name" value="FMN_bind"/>
    <property type="match status" value="1"/>
</dbReference>
<evidence type="ECO:0000313" key="11">
    <source>
        <dbReference type="Proteomes" id="UP000244956"/>
    </source>
</evidence>
<reference evidence="10 11" key="1">
    <citation type="submission" date="2018-05" db="EMBL/GenBank/DDBJ databases">
        <title>Marinilabilia rubrum sp. nov., isolated from saltern sediment.</title>
        <authorList>
            <person name="Zhang R."/>
        </authorList>
    </citation>
    <scope>NUCLEOTIDE SEQUENCE [LARGE SCALE GENOMIC DNA]</scope>
    <source>
        <strain evidence="10 11">WTE16</strain>
    </source>
</reference>
<keyword evidence="4 6" id="KW-0288">FMN</keyword>
<organism evidence="10 11">
    <name type="scientific">Marinilabilia rubra</name>
    <dbReference type="NCBI Taxonomy" id="2162893"/>
    <lineage>
        <taxon>Bacteria</taxon>
        <taxon>Pseudomonadati</taxon>
        <taxon>Bacteroidota</taxon>
        <taxon>Bacteroidia</taxon>
        <taxon>Marinilabiliales</taxon>
        <taxon>Marinilabiliaceae</taxon>
        <taxon>Marinilabilia</taxon>
    </lineage>
</organism>
<dbReference type="AlphaFoldDB" id="A0A2U2B684"/>
<dbReference type="InterPro" id="IPR010209">
    <property type="entry name" value="Ion_transpt_RnfG/RsxG"/>
</dbReference>
<keyword evidence="6 8" id="KW-0472">Membrane</keyword>
<feature type="domain" description="FMN-binding" evidence="9">
    <location>
        <begin position="98"/>
        <end position="214"/>
    </location>
</feature>
<dbReference type="Gene3D" id="3.90.1010.20">
    <property type="match status" value="1"/>
</dbReference>
<dbReference type="OrthoDB" id="9794010at2"/>
<dbReference type="GO" id="GO:0005886">
    <property type="term" value="C:plasma membrane"/>
    <property type="evidence" value="ECO:0007669"/>
    <property type="project" value="UniProtKB-SubCell"/>
</dbReference>
<gene>
    <name evidence="6" type="primary">rnfG</name>
    <name evidence="10" type="ORF">DDZ16_15115</name>
</gene>
<proteinExistence type="inferred from homology"/>
<evidence type="ECO:0000256" key="2">
    <source>
        <dbReference type="ARBA" id="ARBA00022553"/>
    </source>
</evidence>
<dbReference type="GO" id="GO:0009055">
    <property type="term" value="F:electron transfer activity"/>
    <property type="evidence" value="ECO:0007669"/>
    <property type="project" value="InterPro"/>
</dbReference>
<evidence type="ECO:0000259" key="9">
    <source>
        <dbReference type="SMART" id="SM00900"/>
    </source>
</evidence>
<keyword evidence="6 8" id="KW-0812">Transmembrane</keyword>
<keyword evidence="11" id="KW-1185">Reference proteome</keyword>
<dbReference type="RefSeq" id="WP_109265318.1">
    <property type="nucleotide sequence ID" value="NZ_QEWP01000013.1"/>
</dbReference>
<dbReference type="PANTHER" id="PTHR36118:SF1">
    <property type="entry name" value="ION-TRANSLOCATING OXIDOREDUCTASE COMPLEX SUBUNIT G"/>
    <property type="match status" value="1"/>
</dbReference>
<evidence type="ECO:0000256" key="4">
    <source>
        <dbReference type="ARBA" id="ARBA00022643"/>
    </source>
</evidence>
<feature type="transmembrane region" description="Helical" evidence="8">
    <location>
        <begin position="12"/>
        <end position="30"/>
    </location>
</feature>
<comment type="caution">
    <text evidence="10">The sequence shown here is derived from an EMBL/GenBank/DDBJ whole genome shotgun (WGS) entry which is preliminary data.</text>
</comment>